<keyword evidence="3" id="KW-1185">Reference proteome</keyword>
<name>A0A8J3YU29_9ACTN</name>
<dbReference type="InterPro" id="IPR036249">
    <property type="entry name" value="Thioredoxin-like_sf"/>
</dbReference>
<gene>
    <name evidence="2" type="ORF">Val02_73980</name>
</gene>
<reference evidence="2" key="1">
    <citation type="submission" date="2021-01" db="EMBL/GenBank/DDBJ databases">
        <title>Whole genome shotgun sequence of Virgisporangium aliadipatigenens NBRC 105644.</title>
        <authorList>
            <person name="Komaki H."/>
            <person name="Tamura T."/>
        </authorList>
    </citation>
    <scope>NUCLEOTIDE SEQUENCE</scope>
    <source>
        <strain evidence="2">NBRC 105644</strain>
    </source>
</reference>
<dbReference type="Proteomes" id="UP000619260">
    <property type="component" value="Unassembled WGS sequence"/>
</dbReference>
<sequence length="118" mass="12469">MAVAVLAVATIFGLVWRSRQGRLVRVAEAAASGPVTLLQFSAPACGPCRQVRALCESLAGPDVRHVEVDAAADPDRSREFDVLRTPTLLVLDAAGTPVWRTVGVPRRADLEAALAGVR</sequence>
<evidence type="ECO:0000313" key="2">
    <source>
        <dbReference type="EMBL" id="GIJ50512.1"/>
    </source>
</evidence>
<dbReference type="PROSITE" id="PS51352">
    <property type="entry name" value="THIOREDOXIN_2"/>
    <property type="match status" value="1"/>
</dbReference>
<evidence type="ECO:0000259" key="1">
    <source>
        <dbReference type="PROSITE" id="PS51352"/>
    </source>
</evidence>
<comment type="caution">
    <text evidence="2">The sequence shown here is derived from an EMBL/GenBank/DDBJ whole genome shotgun (WGS) entry which is preliminary data.</text>
</comment>
<dbReference type="EMBL" id="BOPF01000036">
    <property type="protein sequence ID" value="GIJ50512.1"/>
    <property type="molecule type" value="Genomic_DNA"/>
</dbReference>
<protein>
    <submittedName>
        <fullName evidence="2">Thiol reductase thioredoxin</fullName>
    </submittedName>
</protein>
<proteinExistence type="predicted"/>
<dbReference type="InterPro" id="IPR013766">
    <property type="entry name" value="Thioredoxin_domain"/>
</dbReference>
<feature type="domain" description="Thioredoxin" evidence="1">
    <location>
        <begin position="3"/>
        <end position="118"/>
    </location>
</feature>
<accession>A0A8J3YU29</accession>
<organism evidence="2 3">
    <name type="scientific">Virgisporangium aliadipatigenens</name>
    <dbReference type="NCBI Taxonomy" id="741659"/>
    <lineage>
        <taxon>Bacteria</taxon>
        <taxon>Bacillati</taxon>
        <taxon>Actinomycetota</taxon>
        <taxon>Actinomycetes</taxon>
        <taxon>Micromonosporales</taxon>
        <taxon>Micromonosporaceae</taxon>
        <taxon>Virgisporangium</taxon>
    </lineage>
</organism>
<dbReference type="SUPFAM" id="SSF52833">
    <property type="entry name" value="Thioredoxin-like"/>
    <property type="match status" value="1"/>
</dbReference>
<dbReference type="CDD" id="cd02947">
    <property type="entry name" value="TRX_family"/>
    <property type="match status" value="1"/>
</dbReference>
<dbReference type="AlphaFoldDB" id="A0A8J3YU29"/>
<dbReference type="Pfam" id="PF00085">
    <property type="entry name" value="Thioredoxin"/>
    <property type="match status" value="1"/>
</dbReference>
<evidence type="ECO:0000313" key="3">
    <source>
        <dbReference type="Proteomes" id="UP000619260"/>
    </source>
</evidence>
<dbReference type="Gene3D" id="3.40.30.10">
    <property type="entry name" value="Glutaredoxin"/>
    <property type="match status" value="1"/>
</dbReference>